<dbReference type="InterPro" id="IPR000792">
    <property type="entry name" value="Tscrpt_reg_LuxR_C"/>
</dbReference>
<dbReference type="Gene3D" id="3.30.450.20">
    <property type="entry name" value="PAS domain"/>
    <property type="match status" value="1"/>
</dbReference>
<reference evidence="5 6" key="1">
    <citation type="submission" date="2015-08" db="EMBL/GenBank/DDBJ databases">
        <title>Complete genome sequence of Rufibacter tibetensis strain 1351t, a radiation-resistant bacterium from tibet plateau.</title>
        <authorList>
            <person name="Dai J."/>
        </authorList>
    </citation>
    <scope>NUCLEOTIDE SEQUENCE [LARGE SCALE GENOMIC DNA]</scope>
    <source>
        <strain evidence="5 6">1351</strain>
    </source>
</reference>
<name>A0A0P0CQA0_9BACT</name>
<protein>
    <submittedName>
        <fullName evidence="5">Chemotaxis protein CheY</fullName>
    </submittedName>
</protein>
<evidence type="ECO:0000256" key="3">
    <source>
        <dbReference type="ARBA" id="ARBA00023163"/>
    </source>
</evidence>
<dbReference type="PRINTS" id="PR00038">
    <property type="entry name" value="HTHLUXR"/>
</dbReference>
<dbReference type="GO" id="GO:0003677">
    <property type="term" value="F:DNA binding"/>
    <property type="evidence" value="ECO:0007669"/>
    <property type="project" value="UniProtKB-KW"/>
</dbReference>
<sequence>MRIAQQVCPKQQIAEKIACIAAIADQLPGVVVIHNIKNDLTVEYMSERGLQQIGVTLEELQEMGPDFHSRFFNPIESAEYIPKLVHGLLERNDEDEILSFFQQVRFHEQAEWMLHLSTIKIFMRDEDGQPLLTITFAVAVDPMHHVTSKVNRIIEENTFLRQHYQQFASLGTREREVLKHVALGKSSVEIAQEMYISEKTVNTHRRNLKIKLDAHSSFDLSQYARAFDLI</sequence>
<dbReference type="Gene3D" id="1.10.10.10">
    <property type="entry name" value="Winged helix-like DNA-binding domain superfamily/Winged helix DNA-binding domain"/>
    <property type="match status" value="1"/>
</dbReference>
<evidence type="ECO:0000256" key="1">
    <source>
        <dbReference type="ARBA" id="ARBA00023015"/>
    </source>
</evidence>
<dbReference type="PROSITE" id="PS50043">
    <property type="entry name" value="HTH_LUXR_2"/>
    <property type="match status" value="1"/>
</dbReference>
<dbReference type="Pfam" id="PF00196">
    <property type="entry name" value="GerE"/>
    <property type="match status" value="1"/>
</dbReference>
<keyword evidence="1" id="KW-0805">Transcription regulation</keyword>
<dbReference type="SUPFAM" id="SSF46894">
    <property type="entry name" value="C-terminal effector domain of the bipartite response regulators"/>
    <property type="match status" value="1"/>
</dbReference>
<accession>A0A0P0CQA0</accession>
<gene>
    <name evidence="5" type="ORF">DC20_05910</name>
</gene>
<dbReference type="OrthoDB" id="965844at2"/>
<evidence type="ECO:0000256" key="2">
    <source>
        <dbReference type="ARBA" id="ARBA00023125"/>
    </source>
</evidence>
<evidence type="ECO:0000313" key="6">
    <source>
        <dbReference type="Proteomes" id="UP000061382"/>
    </source>
</evidence>
<keyword evidence="2" id="KW-0238">DNA-binding</keyword>
<dbReference type="GO" id="GO:0006355">
    <property type="term" value="P:regulation of DNA-templated transcription"/>
    <property type="evidence" value="ECO:0007669"/>
    <property type="project" value="InterPro"/>
</dbReference>
<feature type="domain" description="HTH luxR-type" evidence="4">
    <location>
        <begin position="163"/>
        <end position="228"/>
    </location>
</feature>
<keyword evidence="6" id="KW-1185">Reference proteome</keyword>
<dbReference type="RefSeq" id="WP_062542982.1">
    <property type="nucleotide sequence ID" value="NZ_CP012643.1"/>
</dbReference>
<dbReference type="InterPro" id="IPR016032">
    <property type="entry name" value="Sig_transdc_resp-reg_C-effctor"/>
</dbReference>
<dbReference type="KEGG" id="rti:DC20_05910"/>
<dbReference type="AlphaFoldDB" id="A0A0P0CQA0"/>
<proteinExistence type="predicted"/>
<keyword evidence="3" id="KW-0804">Transcription</keyword>
<dbReference type="PANTHER" id="PTHR44688:SF16">
    <property type="entry name" value="DNA-BINDING TRANSCRIPTIONAL ACTIVATOR DEVR_DOSR"/>
    <property type="match status" value="1"/>
</dbReference>
<dbReference type="Proteomes" id="UP000061382">
    <property type="component" value="Chromosome"/>
</dbReference>
<dbReference type="CDD" id="cd06170">
    <property type="entry name" value="LuxR_C_like"/>
    <property type="match status" value="1"/>
</dbReference>
<organism evidence="5 6">
    <name type="scientific">Rufibacter tibetensis</name>
    <dbReference type="NCBI Taxonomy" id="512763"/>
    <lineage>
        <taxon>Bacteria</taxon>
        <taxon>Pseudomonadati</taxon>
        <taxon>Bacteroidota</taxon>
        <taxon>Cytophagia</taxon>
        <taxon>Cytophagales</taxon>
        <taxon>Hymenobacteraceae</taxon>
        <taxon>Rufibacter</taxon>
    </lineage>
</organism>
<dbReference type="PANTHER" id="PTHR44688">
    <property type="entry name" value="DNA-BINDING TRANSCRIPTIONAL ACTIVATOR DEVR_DOSR"/>
    <property type="match status" value="1"/>
</dbReference>
<evidence type="ECO:0000259" key="4">
    <source>
        <dbReference type="PROSITE" id="PS50043"/>
    </source>
</evidence>
<dbReference type="InterPro" id="IPR036388">
    <property type="entry name" value="WH-like_DNA-bd_sf"/>
</dbReference>
<dbReference type="EMBL" id="CP012643">
    <property type="protein sequence ID" value="ALI98590.1"/>
    <property type="molecule type" value="Genomic_DNA"/>
</dbReference>
<dbReference type="STRING" id="512763.DC20_05910"/>
<dbReference type="PROSITE" id="PS00622">
    <property type="entry name" value="HTH_LUXR_1"/>
    <property type="match status" value="1"/>
</dbReference>
<dbReference type="PATRIC" id="fig|512763.3.peg.1308"/>
<evidence type="ECO:0000313" key="5">
    <source>
        <dbReference type="EMBL" id="ALI98590.1"/>
    </source>
</evidence>
<dbReference type="SMART" id="SM00421">
    <property type="entry name" value="HTH_LUXR"/>
    <property type="match status" value="1"/>
</dbReference>